<dbReference type="Proteomes" id="UP000192223">
    <property type="component" value="Unplaced"/>
</dbReference>
<proteinExistence type="predicted"/>
<name>A0A7F5RFU8_AGRPL</name>
<gene>
    <name evidence="2" type="primary">LOC108738215</name>
</gene>
<protein>
    <submittedName>
        <fullName evidence="2">Uncharacterized protein LOC108738215</fullName>
    </submittedName>
</protein>
<reference evidence="2" key="1">
    <citation type="submission" date="2025-08" db="UniProtKB">
        <authorList>
            <consortium name="RefSeq"/>
        </authorList>
    </citation>
    <scope>IDENTIFICATION</scope>
    <source>
        <tissue evidence="2">Entire body</tissue>
    </source>
</reference>
<dbReference type="InParanoid" id="A0A7F5RFU8"/>
<keyword evidence="1" id="KW-1185">Reference proteome</keyword>
<dbReference type="RefSeq" id="XP_025834851.1">
    <property type="nucleotide sequence ID" value="XM_025979066.1"/>
</dbReference>
<evidence type="ECO:0000313" key="2">
    <source>
        <dbReference type="RefSeq" id="XP_025834851.1"/>
    </source>
</evidence>
<accession>A0A7F5RFU8</accession>
<evidence type="ECO:0000313" key="1">
    <source>
        <dbReference type="Proteomes" id="UP000192223"/>
    </source>
</evidence>
<dbReference type="GeneID" id="108738215"/>
<sequence>MEDSKATKQIPKKISRHRPSIHFAEFDDYVDENEDQTTDPETSNNVYVTASMCVGKALSEDVFKPMEVVTPYRGILKRSRSSLKEDCCEMTMKKKSVHFPKEGLEKIIEIPNSRANPEIKAMSVEEYKSKCSAFRRYLKAQKEAKCTPAEEPNDMVNPCEQLQRTIDQITENSDEEI</sequence>
<organism evidence="1 2">
    <name type="scientific">Agrilus planipennis</name>
    <name type="common">Emerald ash borer</name>
    <name type="synonym">Agrilus marcopoli</name>
    <dbReference type="NCBI Taxonomy" id="224129"/>
    <lineage>
        <taxon>Eukaryota</taxon>
        <taxon>Metazoa</taxon>
        <taxon>Ecdysozoa</taxon>
        <taxon>Arthropoda</taxon>
        <taxon>Hexapoda</taxon>
        <taxon>Insecta</taxon>
        <taxon>Pterygota</taxon>
        <taxon>Neoptera</taxon>
        <taxon>Endopterygota</taxon>
        <taxon>Coleoptera</taxon>
        <taxon>Polyphaga</taxon>
        <taxon>Elateriformia</taxon>
        <taxon>Buprestoidea</taxon>
        <taxon>Buprestidae</taxon>
        <taxon>Agrilinae</taxon>
        <taxon>Agrilus</taxon>
    </lineage>
</organism>
<dbReference type="KEGG" id="apln:108738215"/>
<dbReference type="AlphaFoldDB" id="A0A7F5RFU8"/>